<keyword evidence="1" id="KW-0472">Membrane</keyword>
<organism evidence="2 3">
    <name type="scientific">Brevundimonas aurantiaca</name>
    <dbReference type="NCBI Taxonomy" id="74316"/>
    <lineage>
        <taxon>Bacteria</taxon>
        <taxon>Pseudomonadati</taxon>
        <taxon>Pseudomonadota</taxon>
        <taxon>Alphaproteobacteria</taxon>
        <taxon>Caulobacterales</taxon>
        <taxon>Caulobacteraceae</taxon>
        <taxon>Brevundimonas</taxon>
    </lineage>
</organism>
<comment type="caution">
    <text evidence="2">The sequence shown here is derived from an EMBL/GenBank/DDBJ whole genome shotgun (WGS) entry which is preliminary data.</text>
</comment>
<keyword evidence="1" id="KW-0812">Transmembrane</keyword>
<dbReference type="Proteomes" id="UP000527324">
    <property type="component" value="Unassembled WGS sequence"/>
</dbReference>
<name>A0A7W9C8A7_9CAUL</name>
<accession>A0A7W9C8A7</accession>
<evidence type="ECO:0000313" key="2">
    <source>
        <dbReference type="EMBL" id="MBB5740462.1"/>
    </source>
</evidence>
<keyword evidence="3" id="KW-1185">Reference proteome</keyword>
<reference evidence="2 3" key="1">
    <citation type="submission" date="2020-08" db="EMBL/GenBank/DDBJ databases">
        <title>Genomic Encyclopedia of Type Strains, Phase IV (KMG-IV): sequencing the most valuable type-strain genomes for metagenomic binning, comparative biology and taxonomic classification.</title>
        <authorList>
            <person name="Goeker M."/>
        </authorList>
    </citation>
    <scope>NUCLEOTIDE SEQUENCE [LARGE SCALE GENOMIC DNA]</scope>
    <source>
        <strain evidence="2 3">DSM 4731</strain>
    </source>
</reference>
<sequence>MPRRAPKPPILKSKRGVAILLLVLALIFGLLYFGVGATAFLRTQPPI</sequence>
<dbReference type="AlphaFoldDB" id="A0A7W9C8A7"/>
<dbReference type="EMBL" id="JACHOQ010000004">
    <property type="protein sequence ID" value="MBB5740462.1"/>
    <property type="molecule type" value="Genomic_DNA"/>
</dbReference>
<gene>
    <name evidence="2" type="ORF">GGQ93_002180</name>
</gene>
<dbReference type="RefSeq" id="WP_152949691.1">
    <property type="nucleotide sequence ID" value="NZ_CAJFZS010000002.1"/>
</dbReference>
<keyword evidence="1" id="KW-1133">Transmembrane helix</keyword>
<protein>
    <submittedName>
        <fullName evidence="2">Uncharacterized protein</fullName>
    </submittedName>
</protein>
<evidence type="ECO:0000256" key="1">
    <source>
        <dbReference type="SAM" id="Phobius"/>
    </source>
</evidence>
<evidence type="ECO:0000313" key="3">
    <source>
        <dbReference type="Proteomes" id="UP000527324"/>
    </source>
</evidence>
<proteinExistence type="predicted"/>
<feature type="transmembrane region" description="Helical" evidence="1">
    <location>
        <begin position="20"/>
        <end position="41"/>
    </location>
</feature>